<name>A0A938ZCS6_9FIRM</name>
<organism evidence="1 2">
    <name type="scientific">Fusicatenibacter saccharivorans</name>
    <dbReference type="NCBI Taxonomy" id="1150298"/>
    <lineage>
        <taxon>Bacteria</taxon>
        <taxon>Bacillati</taxon>
        <taxon>Bacillota</taxon>
        <taxon>Clostridia</taxon>
        <taxon>Lachnospirales</taxon>
        <taxon>Lachnospiraceae</taxon>
        <taxon>Fusicatenibacter</taxon>
    </lineage>
</organism>
<accession>A0A938ZCS6</accession>
<comment type="caution">
    <text evidence="1">The sequence shown here is derived from an EMBL/GenBank/DDBJ whole genome shotgun (WGS) entry which is preliminary data.</text>
</comment>
<evidence type="ECO:0000313" key="2">
    <source>
        <dbReference type="Proteomes" id="UP000737612"/>
    </source>
</evidence>
<dbReference type="Proteomes" id="UP000737612">
    <property type="component" value="Unassembled WGS sequence"/>
</dbReference>
<dbReference type="EMBL" id="JAFHBD010000006">
    <property type="protein sequence ID" value="MBN2952395.1"/>
    <property type="molecule type" value="Genomic_DNA"/>
</dbReference>
<sequence>MAEKTANTANTAKDIHATFTGFHYIKDGDYPNDFEVCLLILKDNSLSAGCWDTGLYATEGGKQPGAFRQARGCYIDADYVKAWTKLEDKVYNFQQNSIV</sequence>
<dbReference type="AlphaFoldDB" id="A0A938ZCS6"/>
<gene>
    <name evidence="1" type="ORF">JTJ23_02090</name>
</gene>
<reference evidence="1" key="1">
    <citation type="submission" date="2021-02" db="EMBL/GenBank/DDBJ databases">
        <title>Metagenome-assembled genomes from human diarrheal sample B26.</title>
        <authorList>
            <person name="Ateba T.P."/>
            <person name="Alayande K.A."/>
            <person name="Mwanza M."/>
        </authorList>
    </citation>
    <scope>NUCLEOTIDE SEQUENCE</scope>
    <source>
        <strain evidence="1">06WH</strain>
    </source>
</reference>
<evidence type="ECO:0000313" key="1">
    <source>
        <dbReference type="EMBL" id="MBN2952395.1"/>
    </source>
</evidence>
<protein>
    <submittedName>
        <fullName evidence="1">Uncharacterized protein</fullName>
    </submittedName>
</protein>
<proteinExistence type="predicted"/>